<sequence>MDVETKLGDAVKHFWRVRAQQHKRQGSKTGVKDAGKRGSVTGGKHADGFIKLIAAIVRDAGLPDVSIHVSNKNGRTLPGFFRPTKEWDLVVTSNNDLVAVVEVKSLVGSFSNNFNNRVEEALGNATDFWTAYKKGTFEPSQRPWLGYIYMLEEAPISLRPKRRKKLPLFKIDEAFQERSYAQSGEEFCRRLVRELLYDAACYFTSNEKSGKRGEFKQPSEELSIRNFAISLHARAAAFAKMK</sequence>
<evidence type="ECO:0000256" key="1">
    <source>
        <dbReference type="SAM" id="MobiDB-lite"/>
    </source>
</evidence>
<evidence type="ECO:0000313" key="3">
    <source>
        <dbReference type="Proteomes" id="UP000179037"/>
    </source>
</evidence>
<feature type="region of interest" description="Disordered" evidence="1">
    <location>
        <begin position="19"/>
        <end position="39"/>
    </location>
</feature>
<keyword evidence="2" id="KW-0255">Endonuclease</keyword>
<dbReference type="GO" id="GO:0003677">
    <property type="term" value="F:DNA binding"/>
    <property type="evidence" value="ECO:0007669"/>
    <property type="project" value="InterPro"/>
</dbReference>
<dbReference type="STRING" id="1817768.A3A87_08100"/>
<dbReference type="Proteomes" id="UP000179037">
    <property type="component" value="Unassembled WGS sequence"/>
</dbReference>
<reference evidence="2 3" key="1">
    <citation type="journal article" date="2016" name="Nat. Commun.">
        <title>Thousands of microbial genomes shed light on interconnected biogeochemical processes in an aquifer system.</title>
        <authorList>
            <person name="Anantharaman K."/>
            <person name="Brown C.T."/>
            <person name="Hug L.A."/>
            <person name="Sharon I."/>
            <person name="Castelle C.J."/>
            <person name="Probst A.J."/>
            <person name="Thomas B.C."/>
            <person name="Singh A."/>
            <person name="Wilkins M.J."/>
            <person name="Karaoz U."/>
            <person name="Brodie E.L."/>
            <person name="Williams K.H."/>
            <person name="Hubbard S.S."/>
            <person name="Banfield J.F."/>
        </authorList>
    </citation>
    <scope>NUCLEOTIDE SEQUENCE [LARGE SCALE GENOMIC DNA]</scope>
</reference>
<gene>
    <name evidence="2" type="ORF">A3A87_08100</name>
</gene>
<keyword evidence="2" id="KW-0378">Hydrolase</keyword>
<dbReference type="EMBL" id="MFTC01000028">
    <property type="protein sequence ID" value="OGI52032.1"/>
    <property type="molecule type" value="Genomic_DNA"/>
</dbReference>
<name>A0A1F6U3V9_9PROT</name>
<comment type="caution">
    <text evidence="2">The sequence shown here is derived from an EMBL/GenBank/DDBJ whole genome shotgun (WGS) entry which is preliminary data.</text>
</comment>
<protein>
    <submittedName>
        <fullName evidence="2">Restriction endonuclease</fullName>
    </submittedName>
</protein>
<accession>A0A1F6U3V9</accession>
<evidence type="ECO:0000313" key="2">
    <source>
        <dbReference type="EMBL" id="OGI52032.1"/>
    </source>
</evidence>
<proteinExistence type="predicted"/>
<keyword evidence="2" id="KW-0540">Nuclease</keyword>
<dbReference type="GO" id="GO:0009036">
    <property type="term" value="F:type II site-specific deoxyribonuclease activity"/>
    <property type="evidence" value="ECO:0007669"/>
    <property type="project" value="InterPro"/>
</dbReference>
<dbReference type="AlphaFoldDB" id="A0A1F6U3V9"/>
<dbReference type="InterPro" id="IPR007636">
    <property type="entry name" value="Restrct_endonuc_II_XhoI"/>
</dbReference>
<dbReference type="GO" id="GO:0009307">
    <property type="term" value="P:DNA restriction-modification system"/>
    <property type="evidence" value="ECO:0007669"/>
    <property type="project" value="InterPro"/>
</dbReference>
<dbReference type="Pfam" id="PF04555">
    <property type="entry name" value="XhoI"/>
    <property type="match status" value="1"/>
</dbReference>
<organism evidence="2 3">
    <name type="scientific">Candidatus Muproteobacteria bacterium RIFCSPLOWO2_01_FULL_60_18</name>
    <dbReference type="NCBI Taxonomy" id="1817768"/>
    <lineage>
        <taxon>Bacteria</taxon>
        <taxon>Pseudomonadati</taxon>
        <taxon>Pseudomonadota</taxon>
        <taxon>Candidatus Muproteobacteria</taxon>
    </lineage>
</organism>